<comment type="caution">
    <text evidence="3">The sequence shown here is derived from an EMBL/GenBank/DDBJ whole genome shotgun (WGS) entry which is preliminary data.</text>
</comment>
<keyword evidence="2" id="KW-0472">Membrane</keyword>
<organism evidence="3 4">
    <name type="scientific">Mycena sanguinolenta</name>
    <dbReference type="NCBI Taxonomy" id="230812"/>
    <lineage>
        <taxon>Eukaryota</taxon>
        <taxon>Fungi</taxon>
        <taxon>Dikarya</taxon>
        <taxon>Basidiomycota</taxon>
        <taxon>Agaricomycotina</taxon>
        <taxon>Agaricomycetes</taxon>
        <taxon>Agaricomycetidae</taxon>
        <taxon>Agaricales</taxon>
        <taxon>Marasmiineae</taxon>
        <taxon>Mycenaceae</taxon>
        <taxon>Mycena</taxon>
    </lineage>
</organism>
<feature type="transmembrane region" description="Helical" evidence="2">
    <location>
        <begin position="20"/>
        <end position="41"/>
    </location>
</feature>
<feature type="transmembrane region" description="Helical" evidence="2">
    <location>
        <begin position="436"/>
        <end position="456"/>
    </location>
</feature>
<proteinExistence type="predicted"/>
<evidence type="ECO:0000313" key="4">
    <source>
        <dbReference type="Proteomes" id="UP000623467"/>
    </source>
</evidence>
<evidence type="ECO:0000256" key="1">
    <source>
        <dbReference type="SAM" id="MobiDB-lite"/>
    </source>
</evidence>
<reference evidence="3" key="1">
    <citation type="submission" date="2020-05" db="EMBL/GenBank/DDBJ databases">
        <title>Mycena genomes resolve the evolution of fungal bioluminescence.</title>
        <authorList>
            <person name="Tsai I.J."/>
        </authorList>
    </citation>
    <scope>NUCLEOTIDE SEQUENCE</scope>
    <source>
        <strain evidence="3">160909Yilan</strain>
    </source>
</reference>
<feature type="transmembrane region" description="Helical" evidence="2">
    <location>
        <begin position="401"/>
        <end position="424"/>
    </location>
</feature>
<dbReference type="OrthoDB" id="2548253at2759"/>
<keyword evidence="2" id="KW-0812">Transmembrane</keyword>
<dbReference type="AlphaFoldDB" id="A0A8H7CR32"/>
<keyword evidence="4" id="KW-1185">Reference proteome</keyword>
<feature type="transmembrane region" description="Helical" evidence="2">
    <location>
        <begin position="530"/>
        <end position="547"/>
    </location>
</feature>
<evidence type="ECO:0000256" key="2">
    <source>
        <dbReference type="SAM" id="Phobius"/>
    </source>
</evidence>
<evidence type="ECO:0000313" key="3">
    <source>
        <dbReference type="EMBL" id="KAF7344398.1"/>
    </source>
</evidence>
<feature type="transmembrane region" description="Helical" evidence="2">
    <location>
        <begin position="581"/>
        <end position="600"/>
    </location>
</feature>
<dbReference type="Proteomes" id="UP000623467">
    <property type="component" value="Unassembled WGS sequence"/>
</dbReference>
<gene>
    <name evidence="3" type="ORF">MSAN_01921000</name>
</gene>
<dbReference type="EMBL" id="JACAZH010000021">
    <property type="protein sequence ID" value="KAF7344398.1"/>
    <property type="molecule type" value="Genomic_DNA"/>
</dbReference>
<sequence length="676" mass="76264">MSRPLDPGLPPRKRRSFCRLCFCTCLVLCGLLLALGIYQIGKSFFIRSQSSHSRLFQNQTLDEVEHRIAVVRPLVDEKQLFDIAVSIWAPSADVSRDKYKSVNLTYRLPTAVFQRSLLKEDDLRASFVLIPTEPSLVNHITGFSTWWPQTAPRPPVPPDFLSEPPTPDHRSADEDAFSDGAHDGYKEQNQIEEDIADVSGTSKYPEHALTHPFIVTRTQIQAVDETHIFNLILYEREHDRLRTYSSFLCGERGQQPNSTLCHRTYAMNGNWETRLMLSVPNKKTGLLDLEWAYAPYIDYTASAAGPKDLVPVPVSNKICSPLQNVSATDPEEYIDINWQLSYSGRSPGEHLNSKLLQGRPSRPLSYAESDYKKAIARDTEEMLNGLAGHRFYEDAHPRRRFILVMLLDFILSPASRLLGIAYWATRTSTVSISVSGTIFLALHRILWVLTYAANAFETQKPIPSAEQWLVWLWLNACAVATSSSLAFLMLKTVTRLTFSRKKARWIPTVGRAQPTHMERTSQRLDSRTSWRIKVGICVSLIAINYISSKYHSFDPLGYHVLAPHHPPLGPLDGTSNPFARIYDLVSSPLLITAYLSQLLLNQRSKAFAGRYKITVVADCSYAVLHLIKFIPSVIGRFDARPGLSVNDIVHDVLLAALAWQAIVFPKVIQTTEEDSE</sequence>
<accession>A0A8H7CR32</accession>
<feature type="region of interest" description="Disordered" evidence="1">
    <location>
        <begin position="154"/>
        <end position="182"/>
    </location>
</feature>
<protein>
    <submittedName>
        <fullName evidence="3">Uncharacterized protein</fullName>
    </submittedName>
</protein>
<name>A0A8H7CR32_9AGAR</name>
<feature type="transmembrane region" description="Helical" evidence="2">
    <location>
        <begin position="468"/>
        <end position="490"/>
    </location>
</feature>
<keyword evidence="2" id="KW-1133">Transmembrane helix</keyword>